<sequence length="251" mass="29582">MQAKFREIKTIYTIVDGYLEILFKNDPVPSHDPNQRNFFRPYTRTQIANVFRIMGCQMPLDASLSDWIFSFLERSTDEQAQELLHTEKKIFQDKRSCSHQFIILTRNEFHRLVCASLYVHQFRKIRYSVDFRLALDFIEERRFFIILLSGAPGTGKSTIASLLASRMSVSHIISTDSIRHAMRTIYPKDKYPILHYSTYECGDIVDPEHKLPEEERVCIFLMPLEAIRFLWQFIFNLLTRSALKVTMLSQI</sequence>
<keyword evidence="2" id="KW-1185">Reference proteome</keyword>
<dbReference type="Proteomes" id="UP000001542">
    <property type="component" value="Unassembled WGS sequence"/>
</dbReference>
<dbReference type="VEuPathDB" id="TrichDB:TVAGG3_1032890"/>
<dbReference type="PANTHER" id="PTHR33477">
    <property type="entry name" value="P-LOOP NTPASE DOMAIN-CONTAINING PROTEIN LPA1 HOMOLOG 1"/>
    <property type="match status" value="1"/>
</dbReference>
<dbReference type="STRING" id="5722.A2FUW8"/>
<dbReference type="KEGG" id="tva:4749012"/>
<evidence type="ECO:0000313" key="1">
    <source>
        <dbReference type="EMBL" id="EAX91319.1"/>
    </source>
</evidence>
<reference evidence="1" key="1">
    <citation type="submission" date="2006-10" db="EMBL/GenBank/DDBJ databases">
        <authorList>
            <person name="Amadeo P."/>
            <person name="Zhao Q."/>
            <person name="Wortman J."/>
            <person name="Fraser-Liggett C."/>
            <person name="Carlton J."/>
        </authorList>
    </citation>
    <scope>NUCLEOTIDE SEQUENCE</scope>
    <source>
        <strain evidence="1">G3</strain>
    </source>
</reference>
<dbReference type="EMBL" id="DS114044">
    <property type="protein sequence ID" value="EAX91319.1"/>
    <property type="molecule type" value="Genomic_DNA"/>
</dbReference>
<dbReference type="OrthoDB" id="10263927at2759"/>
<dbReference type="RefSeq" id="XP_001304249.1">
    <property type="nucleotide sequence ID" value="XM_001304248.1"/>
</dbReference>
<dbReference type="Gene3D" id="3.40.50.300">
    <property type="entry name" value="P-loop containing nucleotide triphosphate hydrolases"/>
    <property type="match status" value="1"/>
</dbReference>
<reference evidence="1" key="2">
    <citation type="journal article" date="2007" name="Science">
        <title>Draft genome sequence of the sexually transmitted pathogen Trichomonas vaginalis.</title>
        <authorList>
            <person name="Carlton J.M."/>
            <person name="Hirt R.P."/>
            <person name="Silva J.C."/>
            <person name="Delcher A.L."/>
            <person name="Schatz M."/>
            <person name="Zhao Q."/>
            <person name="Wortman J.R."/>
            <person name="Bidwell S.L."/>
            <person name="Alsmark U.C.M."/>
            <person name="Besteiro S."/>
            <person name="Sicheritz-Ponten T."/>
            <person name="Noel C.J."/>
            <person name="Dacks J.B."/>
            <person name="Foster P.G."/>
            <person name="Simillion C."/>
            <person name="Van de Peer Y."/>
            <person name="Miranda-Saavedra D."/>
            <person name="Barton G.J."/>
            <person name="Westrop G.D."/>
            <person name="Mueller S."/>
            <person name="Dessi D."/>
            <person name="Fiori P.L."/>
            <person name="Ren Q."/>
            <person name="Paulsen I."/>
            <person name="Zhang H."/>
            <person name="Bastida-Corcuera F.D."/>
            <person name="Simoes-Barbosa A."/>
            <person name="Brown M.T."/>
            <person name="Hayes R.D."/>
            <person name="Mukherjee M."/>
            <person name="Okumura C.Y."/>
            <person name="Schneider R."/>
            <person name="Smith A.J."/>
            <person name="Vanacova S."/>
            <person name="Villalvazo M."/>
            <person name="Haas B.J."/>
            <person name="Pertea M."/>
            <person name="Feldblyum T.V."/>
            <person name="Utterback T.R."/>
            <person name="Shu C.L."/>
            <person name="Osoegawa K."/>
            <person name="de Jong P.J."/>
            <person name="Hrdy I."/>
            <person name="Horvathova L."/>
            <person name="Zubacova Z."/>
            <person name="Dolezal P."/>
            <person name="Malik S.B."/>
            <person name="Logsdon J.M. Jr."/>
            <person name="Henze K."/>
            <person name="Gupta A."/>
            <person name="Wang C.C."/>
            <person name="Dunne R.L."/>
            <person name="Upcroft J.A."/>
            <person name="Upcroft P."/>
            <person name="White O."/>
            <person name="Salzberg S.L."/>
            <person name="Tang P."/>
            <person name="Chiu C.-H."/>
            <person name="Lee Y.-S."/>
            <person name="Embley T.M."/>
            <person name="Coombs G.H."/>
            <person name="Mottram J.C."/>
            <person name="Tachezy J."/>
            <person name="Fraser-Liggett C.M."/>
            <person name="Johnson P.J."/>
        </authorList>
    </citation>
    <scope>NUCLEOTIDE SEQUENCE [LARGE SCALE GENOMIC DNA]</scope>
    <source>
        <strain evidence="1">G3</strain>
    </source>
</reference>
<protein>
    <submittedName>
        <fullName evidence="1">Uncharacterized protein</fullName>
    </submittedName>
</protein>
<accession>A2FUW8</accession>
<gene>
    <name evidence="1" type="ORF">TVAG_065350</name>
</gene>
<dbReference type="InParanoid" id="A2FUW8"/>
<dbReference type="InterPro" id="IPR027417">
    <property type="entry name" value="P-loop_NTPase"/>
</dbReference>
<dbReference type="AlphaFoldDB" id="A2FUW8"/>
<dbReference type="PANTHER" id="PTHR33477:SF3">
    <property type="entry name" value="P-LOOP NTPASE DOMAIN-CONTAINING PROTEIN LPA1 HOMOLOG 1"/>
    <property type="match status" value="1"/>
</dbReference>
<evidence type="ECO:0000313" key="2">
    <source>
        <dbReference type="Proteomes" id="UP000001542"/>
    </source>
</evidence>
<proteinExistence type="predicted"/>
<name>A2FUW8_TRIV3</name>
<organism evidence="1 2">
    <name type="scientific">Trichomonas vaginalis (strain ATCC PRA-98 / G3)</name>
    <dbReference type="NCBI Taxonomy" id="412133"/>
    <lineage>
        <taxon>Eukaryota</taxon>
        <taxon>Metamonada</taxon>
        <taxon>Parabasalia</taxon>
        <taxon>Trichomonadida</taxon>
        <taxon>Trichomonadidae</taxon>
        <taxon>Trichomonas</taxon>
    </lineage>
</organism>
<dbReference type="SUPFAM" id="SSF52540">
    <property type="entry name" value="P-loop containing nucleoside triphosphate hydrolases"/>
    <property type="match status" value="1"/>
</dbReference>